<dbReference type="PANTHER" id="PTHR43798:SF31">
    <property type="entry name" value="AB HYDROLASE SUPERFAMILY PROTEIN YCLE"/>
    <property type="match status" value="1"/>
</dbReference>
<evidence type="ECO:0000256" key="2">
    <source>
        <dbReference type="ARBA" id="ARBA00022490"/>
    </source>
</evidence>
<dbReference type="PANTHER" id="PTHR43798">
    <property type="entry name" value="MONOACYLGLYCEROL LIPASE"/>
    <property type="match status" value="1"/>
</dbReference>
<keyword evidence="2 5" id="KW-0963">Cytoplasm</keyword>
<organism evidence="7 8">
    <name type="scientific">Candidatus Muproteobacteria bacterium RBG_16_65_34</name>
    <dbReference type="NCBI Taxonomy" id="1817760"/>
    <lineage>
        <taxon>Bacteria</taxon>
        <taxon>Pseudomonadati</taxon>
        <taxon>Pseudomonadota</taxon>
        <taxon>Candidatus Muproteobacteria</taxon>
    </lineage>
</organism>
<dbReference type="Pfam" id="PF00561">
    <property type="entry name" value="Abhydrolase_1"/>
    <property type="match status" value="1"/>
</dbReference>
<evidence type="ECO:0000313" key="8">
    <source>
        <dbReference type="Proteomes" id="UP000178885"/>
    </source>
</evidence>
<dbReference type="UniPathway" id="UPA00078"/>
<dbReference type="Gene3D" id="3.40.50.1820">
    <property type="entry name" value="alpha/beta hydrolase"/>
    <property type="match status" value="1"/>
</dbReference>
<dbReference type="EC" id="3.1.1.85" evidence="5"/>
<dbReference type="Proteomes" id="UP000178885">
    <property type="component" value="Unassembled WGS sequence"/>
</dbReference>
<dbReference type="GO" id="GO:0090499">
    <property type="term" value="F:pimelyl-[acyl-carrier protein] methyl ester esterase activity"/>
    <property type="evidence" value="ECO:0007669"/>
    <property type="project" value="UniProtKB-EC"/>
</dbReference>
<comment type="similarity">
    <text evidence="5">Belongs to the AB hydrolase superfamily. Carboxylesterase BioH family.</text>
</comment>
<dbReference type="InterPro" id="IPR050266">
    <property type="entry name" value="AB_hydrolase_sf"/>
</dbReference>
<dbReference type="AlphaFoldDB" id="A0A1F6TVL6"/>
<feature type="binding site" evidence="5">
    <location>
        <position position="236"/>
    </location>
    <ligand>
        <name>substrate</name>
    </ligand>
</feature>
<evidence type="ECO:0000259" key="6">
    <source>
        <dbReference type="Pfam" id="PF00561"/>
    </source>
</evidence>
<dbReference type="EMBL" id="MFSU01000004">
    <property type="protein sequence ID" value="OGI49170.1"/>
    <property type="molecule type" value="Genomic_DNA"/>
</dbReference>
<evidence type="ECO:0000256" key="3">
    <source>
        <dbReference type="ARBA" id="ARBA00022756"/>
    </source>
</evidence>
<dbReference type="NCBIfam" id="TIGR01738">
    <property type="entry name" value="bioH"/>
    <property type="match status" value="1"/>
</dbReference>
<evidence type="ECO:0000256" key="5">
    <source>
        <dbReference type="HAMAP-Rule" id="MF_01260"/>
    </source>
</evidence>
<dbReference type="GO" id="GO:0005737">
    <property type="term" value="C:cytoplasm"/>
    <property type="evidence" value="ECO:0007669"/>
    <property type="project" value="UniProtKB-SubCell"/>
</dbReference>
<comment type="caution">
    <text evidence="7">The sequence shown here is derived from an EMBL/GenBank/DDBJ whole genome shotgun (WGS) entry which is preliminary data.</text>
</comment>
<gene>
    <name evidence="5" type="primary">bioH</name>
    <name evidence="7" type="ORF">A2151_08120</name>
</gene>
<evidence type="ECO:0000256" key="4">
    <source>
        <dbReference type="ARBA" id="ARBA00022801"/>
    </source>
</evidence>
<accession>A0A1F6TVL6</accession>
<dbReference type="InterPro" id="IPR000073">
    <property type="entry name" value="AB_hydrolase_1"/>
</dbReference>
<reference evidence="7 8" key="1">
    <citation type="journal article" date="2016" name="Nat. Commun.">
        <title>Thousands of microbial genomes shed light on interconnected biogeochemical processes in an aquifer system.</title>
        <authorList>
            <person name="Anantharaman K."/>
            <person name="Brown C.T."/>
            <person name="Hug L.A."/>
            <person name="Sharon I."/>
            <person name="Castelle C.J."/>
            <person name="Probst A.J."/>
            <person name="Thomas B.C."/>
            <person name="Singh A."/>
            <person name="Wilkins M.J."/>
            <person name="Karaoz U."/>
            <person name="Brodie E.L."/>
            <person name="Williams K.H."/>
            <person name="Hubbard S.S."/>
            <person name="Banfield J.F."/>
        </authorList>
    </citation>
    <scope>NUCLEOTIDE SEQUENCE [LARGE SCALE GENOMIC DNA]</scope>
</reference>
<proteinExistence type="inferred from homology"/>
<keyword evidence="4 5" id="KW-0378">Hydrolase</keyword>
<dbReference type="InterPro" id="IPR029058">
    <property type="entry name" value="AB_hydrolase_fold"/>
</dbReference>
<dbReference type="InterPro" id="IPR010076">
    <property type="entry name" value="BioH"/>
</dbReference>
<dbReference type="STRING" id="1817760.A2151_08120"/>
<dbReference type="SUPFAM" id="SSF53474">
    <property type="entry name" value="alpha/beta-Hydrolases"/>
    <property type="match status" value="1"/>
</dbReference>
<feature type="active site" evidence="5">
    <location>
        <position position="236"/>
    </location>
</feature>
<sequence length="256" mass="27842">MTLYYERAGHGPDIVLVHGWGLHAGIWSELAQDLSRRHRVTAVDLPGHGRSRGTPADTFTPESLAKEIEKILPGPAVWLGWSLGGLVALAAARHMPQAVAKLVLVGATPKFVQAPDWDCALVPEILDGFAQEIETDTRAALTRFLSLQLGDGEAERVTLRRLRAELFRHGEPELTALRAGLRLLKETDLRGALSGIEAPTLVLHGGRDRLAPPDAARRLAASVRQARLVLFETAGHAPFLSHAAQFNRELEVMALP</sequence>
<feature type="active site" evidence="5">
    <location>
        <position position="208"/>
    </location>
</feature>
<feature type="active site" description="Nucleophile" evidence="5">
    <location>
        <position position="82"/>
    </location>
</feature>
<comment type="subunit">
    <text evidence="5">Monomer.</text>
</comment>
<protein>
    <recommendedName>
        <fullName evidence="5">Pimeloyl-[acyl-carrier protein] methyl ester esterase</fullName>
        <ecNumber evidence="5">3.1.1.85</ecNumber>
    </recommendedName>
    <alternativeName>
        <fullName evidence="5">Biotin synthesis protein BioH</fullName>
    </alternativeName>
    <alternativeName>
        <fullName evidence="5">Carboxylesterase BioH</fullName>
    </alternativeName>
</protein>
<keyword evidence="3 5" id="KW-0093">Biotin biosynthesis</keyword>
<dbReference type="PRINTS" id="PR00111">
    <property type="entry name" value="ABHYDROLASE"/>
</dbReference>
<evidence type="ECO:0000256" key="1">
    <source>
        <dbReference type="ARBA" id="ARBA00022487"/>
    </source>
</evidence>
<feature type="binding site" evidence="5">
    <location>
        <position position="20"/>
    </location>
    <ligand>
        <name>substrate</name>
    </ligand>
</feature>
<dbReference type="HAMAP" id="MF_01260">
    <property type="entry name" value="Carboxylester"/>
    <property type="match status" value="1"/>
</dbReference>
<feature type="binding site" evidence="5">
    <location>
        <begin position="144"/>
        <end position="148"/>
    </location>
    <ligand>
        <name>substrate</name>
    </ligand>
</feature>
<name>A0A1F6TVL6_9PROT</name>
<dbReference type="GO" id="GO:0009102">
    <property type="term" value="P:biotin biosynthetic process"/>
    <property type="evidence" value="ECO:0007669"/>
    <property type="project" value="UniProtKB-UniRule"/>
</dbReference>
<keyword evidence="1 5" id="KW-0719">Serine esterase</keyword>
<comment type="function">
    <text evidence="5">The physiological role of BioH is to remove the methyl group introduced by BioC when the pimeloyl moiety is complete. It allows to synthesize pimeloyl-ACP via the fatty acid synthetic pathway through the hydrolysis of the ester bonds of pimeloyl-ACP esters.</text>
</comment>
<comment type="catalytic activity">
    <reaction evidence="5">
        <text>6-carboxyhexanoyl-[ACP] methyl ester + H2O = 6-carboxyhexanoyl-[ACP] + methanol + H(+)</text>
        <dbReference type="Rhea" id="RHEA:42700"/>
        <dbReference type="Rhea" id="RHEA-COMP:9955"/>
        <dbReference type="Rhea" id="RHEA-COMP:10186"/>
        <dbReference type="ChEBI" id="CHEBI:15377"/>
        <dbReference type="ChEBI" id="CHEBI:15378"/>
        <dbReference type="ChEBI" id="CHEBI:17790"/>
        <dbReference type="ChEBI" id="CHEBI:78846"/>
        <dbReference type="ChEBI" id="CHEBI:82735"/>
        <dbReference type="EC" id="3.1.1.85"/>
    </reaction>
</comment>
<dbReference type="GO" id="GO:0016020">
    <property type="term" value="C:membrane"/>
    <property type="evidence" value="ECO:0007669"/>
    <property type="project" value="TreeGrafter"/>
</dbReference>
<evidence type="ECO:0000313" key="7">
    <source>
        <dbReference type="EMBL" id="OGI49170.1"/>
    </source>
</evidence>
<feature type="domain" description="AB hydrolase-1" evidence="6">
    <location>
        <begin position="14"/>
        <end position="242"/>
    </location>
</feature>
<comment type="subcellular location">
    <subcellularLocation>
        <location evidence="5">Cytoplasm</location>
    </subcellularLocation>
</comment>
<feature type="binding site" evidence="5">
    <location>
        <begin position="82"/>
        <end position="83"/>
    </location>
    <ligand>
        <name>substrate</name>
    </ligand>
</feature>
<comment type="pathway">
    <text evidence="5">Cofactor biosynthesis; biotin biosynthesis.</text>
</comment>